<dbReference type="InterPro" id="IPR007831">
    <property type="entry name" value="T2SS_GspE_N"/>
</dbReference>
<reference evidence="5 6" key="1">
    <citation type="journal article" date="2016" name="Nat. Commun.">
        <title>Thousands of microbial genomes shed light on interconnected biogeochemical processes in an aquifer system.</title>
        <authorList>
            <person name="Anantharaman K."/>
            <person name="Brown C.T."/>
            <person name="Hug L.A."/>
            <person name="Sharon I."/>
            <person name="Castelle C.J."/>
            <person name="Probst A.J."/>
            <person name="Thomas B.C."/>
            <person name="Singh A."/>
            <person name="Wilkins M.J."/>
            <person name="Karaoz U."/>
            <person name="Brodie E.L."/>
            <person name="Williams K.H."/>
            <person name="Hubbard S.S."/>
            <person name="Banfield J.F."/>
        </authorList>
    </citation>
    <scope>NUCLEOTIDE SEQUENCE [LARGE SCALE GENOMIC DNA]</scope>
</reference>
<dbReference type="FunFam" id="3.30.450.90:FF:000001">
    <property type="entry name" value="Type II secretion system ATPase GspE"/>
    <property type="match status" value="1"/>
</dbReference>
<dbReference type="InterPro" id="IPR027417">
    <property type="entry name" value="P-loop_NTPase"/>
</dbReference>
<feature type="domain" description="Bacterial type II secretion system protein E" evidence="4">
    <location>
        <begin position="366"/>
        <end position="380"/>
    </location>
</feature>
<comment type="caution">
    <text evidence="5">The sequence shown here is derived from an EMBL/GenBank/DDBJ whole genome shotgun (WGS) entry which is preliminary data.</text>
</comment>
<dbReference type="SUPFAM" id="SSF160246">
    <property type="entry name" value="EspE N-terminal domain-like"/>
    <property type="match status" value="1"/>
</dbReference>
<gene>
    <name evidence="5" type="ORF">A3G33_03570</name>
</gene>
<dbReference type="Proteomes" id="UP000178187">
    <property type="component" value="Unassembled WGS sequence"/>
</dbReference>
<dbReference type="GO" id="GO:0005524">
    <property type="term" value="F:ATP binding"/>
    <property type="evidence" value="ECO:0007669"/>
    <property type="project" value="UniProtKB-KW"/>
</dbReference>
<proteinExistence type="inferred from homology"/>
<evidence type="ECO:0000259" key="4">
    <source>
        <dbReference type="PROSITE" id="PS00662"/>
    </source>
</evidence>
<dbReference type="Pfam" id="PF00437">
    <property type="entry name" value="T2SSE"/>
    <property type="match status" value="1"/>
</dbReference>
<dbReference type="PANTHER" id="PTHR30258:SF1">
    <property type="entry name" value="PROTEIN TRANSPORT PROTEIN HOFB HOMOLOG"/>
    <property type="match status" value="1"/>
</dbReference>
<name>A0A1G1KV06_9BACT</name>
<dbReference type="GO" id="GO:0016887">
    <property type="term" value="F:ATP hydrolysis activity"/>
    <property type="evidence" value="ECO:0007669"/>
    <property type="project" value="TreeGrafter"/>
</dbReference>
<dbReference type="InterPro" id="IPR003593">
    <property type="entry name" value="AAA+_ATPase"/>
</dbReference>
<evidence type="ECO:0000256" key="1">
    <source>
        <dbReference type="ARBA" id="ARBA00006611"/>
    </source>
</evidence>
<dbReference type="InterPro" id="IPR037257">
    <property type="entry name" value="T2SS_E_N_sf"/>
</dbReference>
<evidence type="ECO:0000313" key="5">
    <source>
        <dbReference type="EMBL" id="OGW96399.1"/>
    </source>
</evidence>
<dbReference type="Gene3D" id="3.40.50.300">
    <property type="entry name" value="P-loop containing nucleotide triphosphate hydrolases"/>
    <property type="match status" value="1"/>
</dbReference>
<dbReference type="InterPro" id="IPR001482">
    <property type="entry name" value="T2SS/T4SS_dom"/>
</dbReference>
<dbReference type="FunFam" id="3.40.50.300:FF:000398">
    <property type="entry name" value="Type IV pilus assembly ATPase PilB"/>
    <property type="match status" value="1"/>
</dbReference>
<dbReference type="EMBL" id="MHFR01000051">
    <property type="protein sequence ID" value="OGW96399.1"/>
    <property type="molecule type" value="Genomic_DNA"/>
</dbReference>
<dbReference type="GO" id="GO:0005886">
    <property type="term" value="C:plasma membrane"/>
    <property type="evidence" value="ECO:0007669"/>
    <property type="project" value="TreeGrafter"/>
</dbReference>
<dbReference type="Gene3D" id="3.30.450.90">
    <property type="match status" value="1"/>
</dbReference>
<dbReference type="SMART" id="SM00382">
    <property type="entry name" value="AAA"/>
    <property type="match status" value="1"/>
</dbReference>
<organism evidence="5 6">
    <name type="scientific">Candidatus Danuiimicrobium aquiferis</name>
    <dbReference type="NCBI Taxonomy" id="1801832"/>
    <lineage>
        <taxon>Bacteria</taxon>
        <taxon>Pseudomonadati</taxon>
        <taxon>Candidatus Omnitrophota</taxon>
        <taxon>Candidatus Danuiimicrobium</taxon>
    </lineage>
</organism>
<dbReference type="Pfam" id="PF05157">
    <property type="entry name" value="MshEN"/>
    <property type="match status" value="1"/>
</dbReference>
<dbReference type="PANTHER" id="PTHR30258">
    <property type="entry name" value="TYPE II SECRETION SYSTEM PROTEIN GSPE-RELATED"/>
    <property type="match status" value="1"/>
</dbReference>
<evidence type="ECO:0000256" key="2">
    <source>
        <dbReference type="ARBA" id="ARBA00022741"/>
    </source>
</evidence>
<dbReference type="AlphaFoldDB" id="A0A1G1KV06"/>
<evidence type="ECO:0000313" key="6">
    <source>
        <dbReference type="Proteomes" id="UP000178187"/>
    </source>
</evidence>
<comment type="similarity">
    <text evidence="1">Belongs to the GSP E family.</text>
</comment>
<dbReference type="PROSITE" id="PS00662">
    <property type="entry name" value="T2SP_E"/>
    <property type="match status" value="1"/>
</dbReference>
<evidence type="ECO:0000256" key="3">
    <source>
        <dbReference type="ARBA" id="ARBA00022840"/>
    </source>
</evidence>
<protein>
    <recommendedName>
        <fullName evidence="4">Bacterial type II secretion system protein E domain-containing protein</fullName>
    </recommendedName>
</protein>
<accession>A0A1G1KV06</accession>
<keyword evidence="2" id="KW-0547">Nucleotide-binding</keyword>
<dbReference type="SUPFAM" id="SSF52540">
    <property type="entry name" value="P-loop containing nucleoside triphosphate hydrolases"/>
    <property type="match status" value="1"/>
</dbReference>
<dbReference type="CDD" id="cd01129">
    <property type="entry name" value="PulE-GspE-like"/>
    <property type="match status" value="1"/>
</dbReference>
<keyword evidence="3" id="KW-0067">ATP-binding</keyword>
<sequence>MLTQPEKDKLFEERGKAGKRFIDVLPCLEGRSRVEVLKLISEFYRISFLDLDQIPSLDPETIKLIPEKLIRYFKVLPIKKEKNVLTMAMIDPLDVVLLDRLGQYAKCEISPVFSDEEAILRKINQLFGTEDHLGKAIRGIGGDGGSVSGESKDKIIGESTQNAPAVNIVNLLIEKALENHASDIHLEPAEKALYVRYRIDGVLYDYSPLPPKSMESSIISRIKIMANMDIAEKRLPQDGRIQYQMKDRDVNLRISTFPTIYGENVVIRVLDRSESVISLEDLGMQQQALIQFEKILQYPHGIILVTGPTGSGKTSTLYACLNRINSVEKHIITLEDPVESRLERVRQSQIDLKSGLTFAKGLRSIMRQDPDVIMIGEIRDLETATIAIQAALTGHLVLSTLHTNDAPAAITRLLDMGVEPFLISSSLSCVIAQRLVRKLCTHCRKPYLPEKALLMEVSGHIGAKNVKSEFYEKVGCDRCKGTGYQGRTGIFEFMVPTDDIRASIVKKESAEVIKRKAIALGMKTLKEEGLLKAQQGVSTIDEVLRVTQDS</sequence>
<dbReference type="Gene3D" id="3.30.300.160">
    <property type="entry name" value="Type II secretion system, protein E, N-terminal domain"/>
    <property type="match status" value="1"/>
</dbReference>